<protein>
    <submittedName>
        <fullName evidence="2">Uncharacterized protein</fullName>
    </submittedName>
</protein>
<dbReference type="OrthoDB" id="2337140at2759"/>
<feature type="compositionally biased region" description="Basic and acidic residues" evidence="1">
    <location>
        <begin position="49"/>
        <end position="60"/>
    </location>
</feature>
<dbReference type="InterPro" id="IPR013761">
    <property type="entry name" value="SAM/pointed_sf"/>
</dbReference>
<evidence type="ECO:0000313" key="3">
    <source>
        <dbReference type="Proteomes" id="UP000268093"/>
    </source>
</evidence>
<comment type="caution">
    <text evidence="2">The sequence shown here is derived from an EMBL/GenBank/DDBJ whole genome shotgun (WGS) entry which is preliminary data.</text>
</comment>
<dbReference type="AlphaFoldDB" id="A0A433D2V0"/>
<sequence length="739" mass="84992">MVLTCSNYDTSQPRPHQPRQPRPHDTKPKPKRMRTYESDDDEIPNHTVKRIDTGKQKDDTYNEPILEEKEEEEEPLVRRRPTTERKKSEHSMIKDYKDDADNLESDWNIYTATIIWKKYIVTIIQSVNETWTQLLQRTTKTYVVIDDTYELYGKDMPFLWNKLKKMQTMIQYSNLRVLLLSQIDTYQISTNVESKPIRICTLRIGDLYLSKHEFQTVASLITMSDIVRDMIYNLTGGHPGLTVHVLKDVYKRFKDDSSNEILRYLLSQQFFDNIKNSNALRGVLKESYDDDETTFLCNTINRLDRNTLIFDTIIYDTSLQCKFILSGLIVPFSMGCLKFVAPIVHIIIMQIVYHMPRALIVSDNADIRILLVQSIRHMRQSVLMTMFSNDDKLRRKADLKVLKTEWYQAIQSVLPLETLVVPDTRSVFKTPGMMDFYIGGEFDCGIEVWWDGSGIELNFTYNIVNLSANTIANYIAISFCDNFSSANLSGSGINDISVTLMLSNGETVPILLWQTTTWTMLHQRLGILYPSYTFSTHNNPASFVVDGDISDIYIPVIGKRKYSSISPPSYNEVKTFDTHILIEHLHDYGIVCDHTVLNVLINEKIAGQSFLLQTTESLKLCGISLDTATTITEYINEINANDPSRVSKATMATKRVSEFNSKWHDHPHAILVSPPYSGKTIFGSALKQFLENKGRKVISISMKLVLSNDGLYAKSKDCFDMFWIDQMEISWSDILECTD</sequence>
<accession>A0A433D2V0</accession>
<name>A0A433D2V0_9FUNG</name>
<reference evidence="2 3" key="1">
    <citation type="journal article" date="2018" name="New Phytol.">
        <title>Phylogenomics of Endogonaceae and evolution of mycorrhizas within Mucoromycota.</title>
        <authorList>
            <person name="Chang Y."/>
            <person name="Desiro A."/>
            <person name="Na H."/>
            <person name="Sandor L."/>
            <person name="Lipzen A."/>
            <person name="Clum A."/>
            <person name="Barry K."/>
            <person name="Grigoriev I.V."/>
            <person name="Martin F.M."/>
            <person name="Stajich J.E."/>
            <person name="Smith M.E."/>
            <person name="Bonito G."/>
            <person name="Spatafora J.W."/>
        </authorList>
    </citation>
    <scope>NUCLEOTIDE SEQUENCE [LARGE SCALE GENOMIC DNA]</scope>
    <source>
        <strain evidence="2 3">GMNB39</strain>
    </source>
</reference>
<evidence type="ECO:0000256" key="1">
    <source>
        <dbReference type="SAM" id="MobiDB-lite"/>
    </source>
</evidence>
<feature type="compositionally biased region" description="Basic and acidic residues" evidence="1">
    <location>
        <begin position="75"/>
        <end position="91"/>
    </location>
</feature>
<dbReference type="Proteomes" id="UP000268093">
    <property type="component" value="Unassembled WGS sequence"/>
</dbReference>
<dbReference type="EMBL" id="RBNI01007707">
    <property type="protein sequence ID" value="RUP45164.1"/>
    <property type="molecule type" value="Genomic_DNA"/>
</dbReference>
<organism evidence="2 3">
    <name type="scientific">Jimgerdemannia flammicorona</name>
    <dbReference type="NCBI Taxonomy" id="994334"/>
    <lineage>
        <taxon>Eukaryota</taxon>
        <taxon>Fungi</taxon>
        <taxon>Fungi incertae sedis</taxon>
        <taxon>Mucoromycota</taxon>
        <taxon>Mucoromycotina</taxon>
        <taxon>Endogonomycetes</taxon>
        <taxon>Endogonales</taxon>
        <taxon>Endogonaceae</taxon>
        <taxon>Jimgerdemannia</taxon>
    </lineage>
</organism>
<gene>
    <name evidence="2" type="ORF">BC936DRAFT_148540</name>
</gene>
<evidence type="ECO:0000313" key="2">
    <source>
        <dbReference type="EMBL" id="RUP45164.1"/>
    </source>
</evidence>
<feature type="compositionally biased region" description="Polar residues" evidence="1">
    <location>
        <begin position="1"/>
        <end position="11"/>
    </location>
</feature>
<dbReference type="Gene3D" id="1.10.150.50">
    <property type="entry name" value="Transcription Factor, Ets-1"/>
    <property type="match status" value="1"/>
</dbReference>
<keyword evidence="3" id="KW-1185">Reference proteome</keyword>
<feature type="region of interest" description="Disordered" evidence="1">
    <location>
        <begin position="1"/>
        <end position="91"/>
    </location>
</feature>
<proteinExistence type="predicted"/>